<evidence type="ECO:0000313" key="6">
    <source>
        <dbReference type="Proteomes" id="UP001291623"/>
    </source>
</evidence>
<dbReference type="SUPFAM" id="SSF50104">
    <property type="entry name" value="Translation proteins SH3-like domain"/>
    <property type="match status" value="1"/>
</dbReference>
<organism evidence="5 6">
    <name type="scientific">Anisodus tanguticus</name>
    <dbReference type="NCBI Taxonomy" id="243964"/>
    <lineage>
        <taxon>Eukaryota</taxon>
        <taxon>Viridiplantae</taxon>
        <taxon>Streptophyta</taxon>
        <taxon>Embryophyta</taxon>
        <taxon>Tracheophyta</taxon>
        <taxon>Spermatophyta</taxon>
        <taxon>Magnoliopsida</taxon>
        <taxon>eudicotyledons</taxon>
        <taxon>Gunneridae</taxon>
        <taxon>Pentapetalae</taxon>
        <taxon>asterids</taxon>
        <taxon>lamiids</taxon>
        <taxon>Solanales</taxon>
        <taxon>Solanaceae</taxon>
        <taxon>Solanoideae</taxon>
        <taxon>Hyoscyameae</taxon>
        <taxon>Anisodus</taxon>
    </lineage>
</organism>
<dbReference type="InterPro" id="IPR008991">
    <property type="entry name" value="Translation_prot_SH3-like_sf"/>
</dbReference>
<evidence type="ECO:0000256" key="4">
    <source>
        <dbReference type="SAM" id="MobiDB-lite"/>
    </source>
</evidence>
<dbReference type="GO" id="GO:0003735">
    <property type="term" value="F:structural constituent of ribosome"/>
    <property type="evidence" value="ECO:0007669"/>
    <property type="project" value="InterPro"/>
</dbReference>
<feature type="compositionally biased region" description="Polar residues" evidence="4">
    <location>
        <begin position="190"/>
        <end position="209"/>
    </location>
</feature>
<name>A0AAE1VG88_9SOLA</name>
<dbReference type="PANTHER" id="PTHR15680:SF9">
    <property type="entry name" value="LARGE RIBOSOMAL SUBUNIT PROTEIN BL19M"/>
    <property type="match status" value="1"/>
</dbReference>
<dbReference type="EMBL" id="JAVYJV010000010">
    <property type="protein sequence ID" value="KAK4360249.1"/>
    <property type="molecule type" value="Genomic_DNA"/>
</dbReference>
<proteinExistence type="inferred from homology"/>
<feature type="compositionally biased region" description="Low complexity" evidence="4">
    <location>
        <begin position="179"/>
        <end position="189"/>
    </location>
</feature>
<keyword evidence="3" id="KW-0687">Ribonucleoprotein</keyword>
<dbReference type="InterPro" id="IPR038657">
    <property type="entry name" value="Ribosomal_bL19_sf"/>
</dbReference>
<dbReference type="Proteomes" id="UP001291623">
    <property type="component" value="Unassembled WGS sequence"/>
</dbReference>
<evidence type="ECO:0000256" key="3">
    <source>
        <dbReference type="ARBA" id="ARBA00023274"/>
    </source>
</evidence>
<keyword evidence="6" id="KW-1185">Reference proteome</keyword>
<dbReference type="AlphaFoldDB" id="A0AAE1VG88"/>
<gene>
    <name evidence="5" type="ORF">RND71_019201</name>
</gene>
<dbReference type="GO" id="GO:1990904">
    <property type="term" value="C:ribonucleoprotein complex"/>
    <property type="evidence" value="ECO:0007669"/>
    <property type="project" value="UniProtKB-KW"/>
</dbReference>
<accession>A0AAE1VG88</accession>
<dbReference type="PANTHER" id="PTHR15680">
    <property type="entry name" value="RIBOSOMAL PROTEIN L19"/>
    <property type="match status" value="1"/>
</dbReference>
<dbReference type="GO" id="GO:0006412">
    <property type="term" value="P:translation"/>
    <property type="evidence" value="ECO:0007669"/>
    <property type="project" value="InterPro"/>
</dbReference>
<sequence>MELRKVRLEGLKKRRVSIVKGIVIARRNARLNTTFSLRRLVAGVGVENLFHLKNIDNNGEEDDFYRNICDFVSKLIGERTGENHWEDDNSYYTVHSVTISPTTRPDIPVRNPVPPPTTYFPESDPKTNPSHCRTIDPSPSPTNKTYWNPSQTSTDSHNPSPSSTHRQTLTPPPPDTHKPSPTSTHPTTDSVTQPSPETQSAQIPSAQPN</sequence>
<feature type="region of interest" description="Disordered" evidence="4">
    <location>
        <begin position="100"/>
        <end position="209"/>
    </location>
</feature>
<dbReference type="InterPro" id="IPR001857">
    <property type="entry name" value="Ribosomal_bL19"/>
</dbReference>
<evidence type="ECO:0000256" key="2">
    <source>
        <dbReference type="ARBA" id="ARBA00022980"/>
    </source>
</evidence>
<comment type="similarity">
    <text evidence="1">Belongs to the bacterial ribosomal protein bL19 family.</text>
</comment>
<comment type="caution">
    <text evidence="5">The sequence shown here is derived from an EMBL/GenBank/DDBJ whole genome shotgun (WGS) entry which is preliminary data.</text>
</comment>
<dbReference type="Gene3D" id="2.30.30.790">
    <property type="match status" value="1"/>
</dbReference>
<protein>
    <submittedName>
        <fullName evidence="5">Uncharacterized protein</fullName>
    </submittedName>
</protein>
<reference evidence="5" key="1">
    <citation type="submission" date="2023-12" db="EMBL/GenBank/DDBJ databases">
        <title>Genome assembly of Anisodus tanguticus.</title>
        <authorList>
            <person name="Wang Y.-J."/>
        </authorList>
    </citation>
    <scope>NUCLEOTIDE SEQUENCE</scope>
    <source>
        <strain evidence="5">KB-2021</strain>
        <tissue evidence="5">Leaf</tissue>
    </source>
</reference>
<evidence type="ECO:0000313" key="5">
    <source>
        <dbReference type="EMBL" id="KAK4360249.1"/>
    </source>
</evidence>
<feature type="compositionally biased region" description="Polar residues" evidence="4">
    <location>
        <begin position="141"/>
        <end position="167"/>
    </location>
</feature>
<dbReference type="Pfam" id="PF01245">
    <property type="entry name" value="Ribosomal_L19"/>
    <property type="match status" value="1"/>
</dbReference>
<keyword evidence="2" id="KW-0689">Ribosomal protein</keyword>
<dbReference type="GO" id="GO:0005840">
    <property type="term" value="C:ribosome"/>
    <property type="evidence" value="ECO:0007669"/>
    <property type="project" value="UniProtKB-KW"/>
</dbReference>
<evidence type="ECO:0000256" key="1">
    <source>
        <dbReference type="ARBA" id="ARBA00005781"/>
    </source>
</evidence>